<evidence type="ECO:0000256" key="4">
    <source>
        <dbReference type="ARBA" id="ARBA00020399"/>
    </source>
</evidence>
<feature type="compositionally biased region" description="Polar residues" evidence="16">
    <location>
        <begin position="1103"/>
        <end position="1119"/>
    </location>
</feature>
<evidence type="ECO:0000256" key="15">
    <source>
        <dbReference type="ARBA" id="ARBA00081902"/>
    </source>
</evidence>
<dbReference type="SUPFAM" id="SSF56672">
    <property type="entry name" value="DNA/RNA polymerases"/>
    <property type="match status" value="1"/>
</dbReference>
<evidence type="ECO:0000313" key="19">
    <source>
        <dbReference type="EMBL" id="PWY97726.1"/>
    </source>
</evidence>
<evidence type="ECO:0000256" key="14">
    <source>
        <dbReference type="ARBA" id="ARBA00058985"/>
    </source>
</evidence>
<dbReference type="Pfam" id="PF11799">
    <property type="entry name" value="IMS_C"/>
    <property type="match status" value="1"/>
</dbReference>
<sequence>MSAAPQDEPSGPASRLSQSSSQSTRSISSPSNSGEHHAQTHDSDENVFGGTASLAASKSDQHTPAKRKVQWADHDDVIRLPGSTEHTSTHESISALVSRKPAEEPNEDYEQTYVDEHGMLQRAQTTAPVAAADANATNEQGSKPEEKQGGIQYLKSEIYNPIEYGDFRNYMKHKRAKLKVQEASLLEEEAALLQVGANAGDDTTSTDSRATDAEIEAMGGKKSDILKGCCVYINGQTHPPYSELRRLLVLHGGDLMAYLDQKTPVTHIIASNLTPKKRIEFKDYKVVLPGWILESIELGRRADWRKWRCDAITGSNGHTSESMIGKPTTEHSSNLGTAHGQWRNLNHVARMPRPLPRIGDEDESPWGKPSNQTTLLQGFPVKPQTTRTPMSAQPLTNVPSGLSSAADVPKQHAVSRNEEHGVKAVRRTVRFTDDNAQATISTSTHAAPAATTPVPTLPSPAIERPPENSKAEGIFPATSPEKTTKTDPFGPKYPQNKSSGPQTPKKQPSGTDYSVGTDPASKSAATTFYASRPSNTHAARLLASPSWRERNTATSEGFLAGYFANTWKTSLQDMVSSALREAGRPLGSSDLPKGVARVIFHIDFDSFFVATRPDLINKPVVARDENRPADNQSSSTSEIASCTREFGIRNGMSLGQAKQVETIPYNFEAYNSISLTFYAFLLEHSDALQAVSALVDTMRSGECEPGSHLGSQGERQLAEAFRDEIRERCGCEASIGIGSNILLAPKPGGAFHLTNDAKQPFLNDLDVDDLHGIGWSLRDRLREMFGTINILSQTSERRLKGRTIWEKMHGIDADRLEGNKLRQSVGSHVNYGIRFLDNHEAEAFVDGMCLERARAVKLRGRQVSVQVMDAPVEAPKFLGHGVCDTHHRSVQVSGPGGIAIDDEKRIKAAAWPLIRDLKADPKELRGIAISLNKLEPAEGNPVSPVKPDRGQSVLTFGKTAVSSPQKKAEVAQPTTPLVGIGSDDGVESKYESIDADDMAQLDEAGIDLPDSFQKGPDAATPRRPNTKEAEQVSDNVKSAISGSGRKELPSPTQLMLPSRSQLDPDVLASLPTQYRKQIETKYGTSQDFLPAAAELEDEVITPKPSQHVTAGSQTGSQNRPRVLPRSTPTTPQKAKLAPTPAVAEALMLPSASQIDPSVLAELPMSIRREIERQTRLRDGRDPDSASSSTTSTPTKAHKRIDGDLTRYLRGGGGGGDESVGAATGLGIHKGHGRLFRSVSESPSKKRIINRLLLKHHPGSGVAPEPPATVDKDAILAIDPTRIPDSELSALGIDSEVFRALPADLQREMFRHHSEQRKSERARFKAGKTNTWEEITHAERRRRETLRAAHHHHVEQRQLEARLGRMAAGLDVASASTSVPPVDEEDVRRNPPMFLVARPRSRVPTDSAREQEQKRNERPSIRGLSSEPEVRQLIEQWVQAFAKHGPRAGDVDRIATYLAQLVANSRFRVEDAESATSLIAWTRYQVVRFVAGFDGDVRNRVDGSSERAWQEAIRSIEQKVQLASRDVFGEAELQIPP</sequence>
<comment type="similarity">
    <text evidence="3">Belongs to the DNA polymerase type-Y family.</text>
</comment>
<evidence type="ECO:0000256" key="2">
    <source>
        <dbReference type="ARBA" id="ARBA00004123"/>
    </source>
</evidence>
<dbReference type="InParanoid" id="A0A317XHL4"/>
<dbReference type="PROSITE" id="PS50172">
    <property type="entry name" value="BRCT"/>
    <property type="match status" value="1"/>
</dbReference>
<evidence type="ECO:0000256" key="12">
    <source>
        <dbReference type="ARBA" id="ARBA00023204"/>
    </source>
</evidence>
<dbReference type="FunCoup" id="A0A317XHL4">
    <property type="interactions" value="321"/>
</dbReference>
<comment type="cofactor">
    <cofactor evidence="1">
        <name>Mg(2+)</name>
        <dbReference type="ChEBI" id="CHEBI:18420"/>
    </cofactor>
</comment>
<proteinExistence type="inferred from homology"/>
<dbReference type="SUPFAM" id="SSF52113">
    <property type="entry name" value="BRCT domain"/>
    <property type="match status" value="1"/>
</dbReference>
<feature type="compositionally biased region" description="Low complexity" evidence="16">
    <location>
        <begin position="10"/>
        <end position="33"/>
    </location>
</feature>
<dbReference type="InterPro" id="IPR031991">
    <property type="entry name" value="Rev1_C"/>
</dbReference>
<keyword evidence="8" id="KW-0479">Metal-binding</keyword>
<dbReference type="FunFam" id="3.40.50.10190:FF:000011">
    <property type="entry name" value="DNA repair protein REV1"/>
    <property type="match status" value="1"/>
</dbReference>
<dbReference type="Pfam" id="PF16727">
    <property type="entry name" value="REV1_C"/>
    <property type="match status" value="1"/>
</dbReference>
<dbReference type="InterPro" id="IPR025527">
    <property type="entry name" value="HUWE1/Rev1_UBM"/>
</dbReference>
<keyword evidence="10" id="KW-0460">Magnesium</keyword>
<keyword evidence="9" id="KW-0227">DNA damage</keyword>
<name>A0A317XHL4_9BASI</name>
<dbReference type="GO" id="GO:0017125">
    <property type="term" value="F:deoxycytidyl transferase activity"/>
    <property type="evidence" value="ECO:0007669"/>
    <property type="project" value="TreeGrafter"/>
</dbReference>
<feature type="compositionally biased region" description="Basic and acidic residues" evidence="16">
    <location>
        <begin position="34"/>
        <end position="44"/>
    </location>
</feature>
<evidence type="ECO:0000256" key="5">
    <source>
        <dbReference type="ARBA" id="ARBA00022634"/>
    </source>
</evidence>
<dbReference type="GO" id="GO:0070987">
    <property type="term" value="P:error-free translesion synthesis"/>
    <property type="evidence" value="ECO:0007669"/>
    <property type="project" value="TreeGrafter"/>
</dbReference>
<evidence type="ECO:0000256" key="13">
    <source>
        <dbReference type="ARBA" id="ARBA00023242"/>
    </source>
</evidence>
<dbReference type="Gene3D" id="3.30.1490.100">
    <property type="entry name" value="DNA polymerase, Y-family, little finger domain"/>
    <property type="match status" value="1"/>
</dbReference>
<keyword evidence="20" id="KW-1185">Reference proteome</keyword>
<dbReference type="Gene3D" id="3.40.50.10190">
    <property type="entry name" value="BRCT domain"/>
    <property type="match status" value="1"/>
</dbReference>
<comment type="function">
    <text evidence="14">Deoxycytidyl transferase involved in DNA repair. Transfers a dCMP residue from dCTP to the 3'-end of a DNA primer in a template-dependent reaction. May assist in the first step in the bypass of abasic lesions by the insertion of a nucleotide opposite the lesion. Required for normal induction of mutations by physical and chemical agents. Involved in mitochondrial DNA mutagenesis.</text>
</comment>
<dbReference type="GO" id="GO:0042276">
    <property type="term" value="P:error-prone translesion synthesis"/>
    <property type="evidence" value="ECO:0007669"/>
    <property type="project" value="TreeGrafter"/>
</dbReference>
<dbReference type="GO" id="GO:0003684">
    <property type="term" value="F:damaged DNA binding"/>
    <property type="evidence" value="ECO:0007669"/>
    <property type="project" value="InterPro"/>
</dbReference>
<feature type="compositionally biased region" description="Low complexity" evidence="16">
    <location>
        <begin position="439"/>
        <end position="454"/>
    </location>
</feature>
<dbReference type="Gene3D" id="1.20.58.1280">
    <property type="entry name" value="DNA repair protein Rev1, C-terminal domain"/>
    <property type="match status" value="1"/>
</dbReference>
<feature type="compositionally biased region" description="Polar residues" evidence="16">
    <location>
        <begin position="1050"/>
        <end position="1059"/>
    </location>
</feature>
<dbReference type="InterPro" id="IPR043502">
    <property type="entry name" value="DNA/RNA_pol_sf"/>
</dbReference>
<evidence type="ECO:0000313" key="20">
    <source>
        <dbReference type="Proteomes" id="UP000246740"/>
    </source>
</evidence>
<dbReference type="GO" id="GO:0046872">
    <property type="term" value="F:metal ion binding"/>
    <property type="evidence" value="ECO:0007669"/>
    <property type="project" value="UniProtKB-KW"/>
</dbReference>
<feature type="region of interest" description="Disordered" evidence="16">
    <location>
        <begin position="1397"/>
        <end position="1424"/>
    </location>
</feature>
<dbReference type="Pfam" id="PF14377">
    <property type="entry name" value="UBM"/>
    <property type="match status" value="2"/>
</dbReference>
<feature type="compositionally biased region" description="Polar residues" evidence="16">
    <location>
        <begin position="495"/>
        <end position="514"/>
    </location>
</feature>
<dbReference type="InterPro" id="IPR036775">
    <property type="entry name" value="DNA_pol_Y-fam_lit_finger_sf"/>
</dbReference>
<feature type="region of interest" description="Disordered" evidence="16">
    <location>
        <begin position="318"/>
        <end position="338"/>
    </location>
</feature>
<dbReference type="Gene3D" id="3.30.70.270">
    <property type="match status" value="1"/>
</dbReference>
<keyword evidence="7" id="KW-0548">Nucleotidyltransferase</keyword>
<dbReference type="FunFam" id="3.30.1490.100:FF:000001">
    <property type="entry name" value="DNA repair protein REV1"/>
    <property type="match status" value="1"/>
</dbReference>
<feature type="region of interest" description="Disordered" evidence="16">
    <location>
        <begin position="1007"/>
        <end position="1059"/>
    </location>
</feature>
<dbReference type="GO" id="GO:0005634">
    <property type="term" value="C:nucleus"/>
    <property type="evidence" value="ECO:0007669"/>
    <property type="project" value="UniProtKB-SubCell"/>
</dbReference>
<evidence type="ECO:0000256" key="3">
    <source>
        <dbReference type="ARBA" id="ARBA00010945"/>
    </source>
</evidence>
<dbReference type="Gene3D" id="6.10.250.1630">
    <property type="match status" value="1"/>
</dbReference>
<feature type="region of interest" description="Disordered" evidence="16">
    <location>
        <begin position="959"/>
        <end position="986"/>
    </location>
</feature>
<keyword evidence="5" id="KW-0237">DNA synthesis</keyword>
<feature type="compositionally biased region" description="Basic and acidic residues" evidence="16">
    <location>
        <begin position="1171"/>
        <end position="1183"/>
    </location>
</feature>
<dbReference type="Proteomes" id="UP000246740">
    <property type="component" value="Unassembled WGS sequence"/>
</dbReference>
<organism evidence="19 20">
    <name type="scientific">Testicularia cyperi</name>
    <dbReference type="NCBI Taxonomy" id="1882483"/>
    <lineage>
        <taxon>Eukaryota</taxon>
        <taxon>Fungi</taxon>
        <taxon>Dikarya</taxon>
        <taxon>Basidiomycota</taxon>
        <taxon>Ustilaginomycotina</taxon>
        <taxon>Ustilaginomycetes</taxon>
        <taxon>Ustilaginales</taxon>
        <taxon>Anthracoideaceae</taxon>
        <taxon>Testicularia</taxon>
    </lineage>
</organism>
<dbReference type="Pfam" id="PF00533">
    <property type="entry name" value="BRCT"/>
    <property type="match status" value="1"/>
</dbReference>
<dbReference type="InterPro" id="IPR001357">
    <property type="entry name" value="BRCT_dom"/>
</dbReference>
<feature type="compositionally biased region" description="Low complexity" evidence="16">
    <location>
        <begin position="1184"/>
        <end position="1194"/>
    </location>
</feature>
<dbReference type="Gene3D" id="3.40.1170.60">
    <property type="match status" value="1"/>
</dbReference>
<accession>A0A317XHL4</accession>
<dbReference type="CDD" id="cd17719">
    <property type="entry name" value="BRCT_Rev1"/>
    <property type="match status" value="1"/>
</dbReference>
<evidence type="ECO:0000256" key="8">
    <source>
        <dbReference type="ARBA" id="ARBA00022723"/>
    </source>
</evidence>
<feature type="region of interest" description="Disordered" evidence="16">
    <location>
        <begin position="439"/>
        <end position="521"/>
    </location>
</feature>
<dbReference type="GO" id="GO:0006281">
    <property type="term" value="P:DNA repair"/>
    <property type="evidence" value="ECO:0007669"/>
    <property type="project" value="UniProtKB-KW"/>
</dbReference>
<evidence type="ECO:0000256" key="11">
    <source>
        <dbReference type="ARBA" id="ARBA00023125"/>
    </source>
</evidence>
<feature type="compositionally biased region" description="Low complexity" evidence="16">
    <location>
        <begin position="83"/>
        <end position="92"/>
    </location>
</feature>
<dbReference type="InterPro" id="IPR038401">
    <property type="entry name" value="Rev1_C_sf"/>
</dbReference>
<dbReference type="Pfam" id="PF00817">
    <property type="entry name" value="IMS"/>
    <property type="match status" value="1"/>
</dbReference>
<dbReference type="InterPro" id="IPR001126">
    <property type="entry name" value="UmuC"/>
</dbReference>
<dbReference type="GO" id="GO:0003887">
    <property type="term" value="F:DNA-directed DNA polymerase activity"/>
    <property type="evidence" value="ECO:0007669"/>
    <property type="project" value="TreeGrafter"/>
</dbReference>
<feature type="region of interest" description="Disordered" evidence="16">
    <location>
        <begin position="356"/>
        <end position="376"/>
    </location>
</feature>
<evidence type="ECO:0000259" key="17">
    <source>
        <dbReference type="PROSITE" id="PS50172"/>
    </source>
</evidence>
<protein>
    <recommendedName>
        <fullName evidence="4">DNA repair protein REV1</fullName>
    </recommendedName>
    <alternativeName>
        <fullName evidence="15">Reversionless protein 1</fullName>
    </alternativeName>
</protein>
<keyword evidence="6" id="KW-0808">Transferase</keyword>
<dbReference type="OrthoDB" id="427711at2759"/>
<dbReference type="STRING" id="1882483.A0A317XHL4"/>
<dbReference type="PANTHER" id="PTHR45990">
    <property type="entry name" value="DNA REPAIR PROTEIN REV1"/>
    <property type="match status" value="1"/>
</dbReference>
<evidence type="ECO:0000256" key="7">
    <source>
        <dbReference type="ARBA" id="ARBA00022695"/>
    </source>
</evidence>
<feature type="region of interest" description="Disordered" evidence="16">
    <location>
        <begin position="1099"/>
        <end position="1138"/>
    </location>
</feature>
<feature type="domain" description="UmuC" evidence="18">
    <location>
        <begin position="599"/>
        <end position="774"/>
    </location>
</feature>
<feature type="compositionally biased region" description="Basic and acidic residues" evidence="16">
    <location>
        <begin position="1406"/>
        <end position="1419"/>
    </location>
</feature>
<dbReference type="InterPro" id="IPR017961">
    <property type="entry name" value="DNA_pol_Y-fam_little_finger"/>
</dbReference>
<dbReference type="EMBL" id="KZ819202">
    <property type="protein sequence ID" value="PWY97726.1"/>
    <property type="molecule type" value="Genomic_DNA"/>
</dbReference>
<evidence type="ECO:0000256" key="9">
    <source>
        <dbReference type="ARBA" id="ARBA00022763"/>
    </source>
</evidence>
<dbReference type="SMART" id="SM00292">
    <property type="entry name" value="BRCT"/>
    <property type="match status" value="1"/>
</dbReference>
<reference evidence="19 20" key="1">
    <citation type="journal article" date="2018" name="Mol. Biol. Evol.">
        <title>Broad Genomic Sampling Reveals a Smut Pathogenic Ancestry of the Fungal Clade Ustilaginomycotina.</title>
        <authorList>
            <person name="Kijpornyongpan T."/>
            <person name="Mondo S.J."/>
            <person name="Barry K."/>
            <person name="Sandor L."/>
            <person name="Lee J."/>
            <person name="Lipzen A."/>
            <person name="Pangilinan J."/>
            <person name="LaButti K."/>
            <person name="Hainaut M."/>
            <person name="Henrissat B."/>
            <person name="Grigoriev I.V."/>
            <person name="Spatafora J.W."/>
            <person name="Aime M.C."/>
        </authorList>
    </citation>
    <scope>NUCLEOTIDE SEQUENCE [LARGE SCALE GENOMIC DNA]</scope>
    <source>
        <strain evidence="19 20">MCA 3645</strain>
    </source>
</reference>
<evidence type="ECO:0000256" key="6">
    <source>
        <dbReference type="ARBA" id="ARBA00022679"/>
    </source>
</evidence>
<feature type="domain" description="BRCT" evidence="17">
    <location>
        <begin position="221"/>
        <end position="309"/>
    </location>
</feature>
<gene>
    <name evidence="19" type="ORF">BCV70DRAFT_213345</name>
</gene>
<feature type="region of interest" description="Disordered" evidence="16">
    <location>
        <begin position="1"/>
        <end position="107"/>
    </location>
</feature>
<evidence type="ECO:0000256" key="1">
    <source>
        <dbReference type="ARBA" id="ARBA00001946"/>
    </source>
</evidence>
<dbReference type="PANTHER" id="PTHR45990:SF1">
    <property type="entry name" value="DNA REPAIR PROTEIN REV1"/>
    <property type="match status" value="1"/>
</dbReference>
<feature type="region of interest" description="Disordered" evidence="16">
    <location>
        <begin position="1171"/>
        <end position="1224"/>
    </location>
</feature>
<evidence type="ECO:0000259" key="18">
    <source>
        <dbReference type="PROSITE" id="PS50173"/>
    </source>
</evidence>
<evidence type="ECO:0000256" key="16">
    <source>
        <dbReference type="SAM" id="MobiDB-lite"/>
    </source>
</evidence>
<keyword evidence="11" id="KW-0238">DNA-binding</keyword>
<feature type="compositionally biased region" description="Polar residues" evidence="16">
    <location>
        <begin position="1032"/>
        <end position="1041"/>
    </location>
</feature>
<dbReference type="InterPro" id="IPR036420">
    <property type="entry name" value="BRCT_dom_sf"/>
</dbReference>
<keyword evidence="13" id="KW-0539">Nucleus</keyword>
<comment type="subcellular location">
    <subcellularLocation>
        <location evidence="2">Nucleus</location>
    </subcellularLocation>
</comment>
<dbReference type="InterPro" id="IPR043128">
    <property type="entry name" value="Rev_trsase/Diguanyl_cyclase"/>
</dbReference>
<evidence type="ECO:0000256" key="10">
    <source>
        <dbReference type="ARBA" id="ARBA00022842"/>
    </source>
</evidence>
<dbReference type="PROSITE" id="PS50173">
    <property type="entry name" value="UMUC"/>
    <property type="match status" value="1"/>
</dbReference>
<keyword evidence="12" id="KW-0234">DNA repair</keyword>